<comment type="caution">
    <text evidence="2">The sequence shown here is derived from an EMBL/GenBank/DDBJ whole genome shotgun (WGS) entry which is preliminary data.</text>
</comment>
<accession>A0ABS6TCH2</accession>
<dbReference type="PROSITE" id="PS51481">
    <property type="entry name" value="DHAK"/>
    <property type="match status" value="1"/>
</dbReference>
<dbReference type="Pfam" id="PF02733">
    <property type="entry name" value="Dak1"/>
    <property type="match status" value="1"/>
</dbReference>
<dbReference type="EMBL" id="JAHUZB010000003">
    <property type="protein sequence ID" value="MBV7390585.1"/>
    <property type="molecule type" value="Genomic_DNA"/>
</dbReference>
<name>A0ABS6TCH2_9ENTE</name>
<keyword evidence="2" id="KW-0418">Kinase</keyword>
<protein>
    <submittedName>
        <fullName evidence="2">Dihydroxyacetone kinase subunit DhaK</fullName>
        <ecNumber evidence="2">2.7.1.121</ecNumber>
    </submittedName>
</protein>
<evidence type="ECO:0000259" key="1">
    <source>
        <dbReference type="PROSITE" id="PS51481"/>
    </source>
</evidence>
<dbReference type="RefSeq" id="WP_218325645.1">
    <property type="nucleotide sequence ID" value="NZ_JAHUZB010000003.1"/>
</dbReference>
<dbReference type="InterPro" id="IPR050861">
    <property type="entry name" value="Dihydroxyacetone_Kinase"/>
</dbReference>
<dbReference type="PANTHER" id="PTHR28629">
    <property type="entry name" value="TRIOKINASE/FMN CYCLASE"/>
    <property type="match status" value="1"/>
</dbReference>
<proteinExistence type="predicted"/>
<reference evidence="2 3" key="1">
    <citation type="submission" date="2021-06" db="EMBL/GenBank/DDBJ databases">
        <title>Enterococcus alishanensis sp. nov., a novel lactic acid bacterium isolated from fresh coffee beans.</title>
        <authorList>
            <person name="Chen Y.-S."/>
        </authorList>
    </citation>
    <scope>NUCLEOTIDE SEQUENCE [LARGE SCALE GENOMIC DNA]</scope>
    <source>
        <strain evidence="2 3">ALS3</strain>
    </source>
</reference>
<dbReference type="InterPro" id="IPR004006">
    <property type="entry name" value="DhaK_dom"/>
</dbReference>
<gene>
    <name evidence="2" type="ORF">KUA55_07830</name>
</gene>
<evidence type="ECO:0000313" key="2">
    <source>
        <dbReference type="EMBL" id="MBV7390585.1"/>
    </source>
</evidence>
<dbReference type="PANTHER" id="PTHR28629:SF4">
    <property type="entry name" value="TRIOKINASE_FMN CYCLASE"/>
    <property type="match status" value="1"/>
</dbReference>
<dbReference type="Proteomes" id="UP000774130">
    <property type="component" value="Unassembled WGS sequence"/>
</dbReference>
<keyword evidence="2" id="KW-0808">Transferase</keyword>
<sequence>MLNKLRNRHVLIDLSEDIIKKELLGIIKTRPDYYQLVDDDFGYGLMLKDRPLKKVGVIASGGGGLGRLFPAVVHQDLADAVSAGAMDTAPNYLTIYNLAKKIDTGQGVILLTNNYSGDVMNNEMAVEMLEADGIDATIVKVTDNFFSSKEKNKRSGLAGILTLIKIAQQAAKKALSLKEVTEIVEQANQNLTSVTVMATNEGKLMYGKGLADEPASYNSEFKGEAALVKELSDFVLNQLANGTSKKVCIQLNTMIFTSYIEGNILLNSIVDYFSQQGYEVVLANVGSYYDMFNYTGLILTVLSVDESTQEFIQPVTNYDYTI</sequence>
<keyword evidence="3" id="KW-1185">Reference proteome</keyword>
<dbReference type="GO" id="GO:0047324">
    <property type="term" value="F:phosphoenolpyruvate-glycerone phosphotransferase activity"/>
    <property type="evidence" value="ECO:0007669"/>
    <property type="project" value="UniProtKB-EC"/>
</dbReference>
<evidence type="ECO:0000313" key="3">
    <source>
        <dbReference type="Proteomes" id="UP000774130"/>
    </source>
</evidence>
<organism evidence="2 3">
    <name type="scientific">Enterococcus alishanensis</name>
    <dbReference type="NCBI Taxonomy" id="1303817"/>
    <lineage>
        <taxon>Bacteria</taxon>
        <taxon>Bacillati</taxon>
        <taxon>Bacillota</taxon>
        <taxon>Bacilli</taxon>
        <taxon>Lactobacillales</taxon>
        <taxon>Enterococcaceae</taxon>
        <taxon>Enterococcus</taxon>
    </lineage>
</organism>
<dbReference type="EC" id="2.7.1.121" evidence="2"/>
<feature type="domain" description="DhaK" evidence="1">
    <location>
        <begin position="14"/>
        <end position="322"/>
    </location>
</feature>